<sequence>MICSRKRLKRHGCRFHDIKVAFQAKALNALRRNFSSWLQCTQLLGEMKQSFDGTRWHRKFLFLEEILVLFQCRMDKNLERLKKFAHLEELFPTHLPPPA</sequence>
<organism evidence="1 2">
    <name type="scientific">Alligator mississippiensis</name>
    <name type="common">American alligator</name>
    <dbReference type="NCBI Taxonomy" id="8496"/>
    <lineage>
        <taxon>Eukaryota</taxon>
        <taxon>Metazoa</taxon>
        <taxon>Chordata</taxon>
        <taxon>Craniata</taxon>
        <taxon>Vertebrata</taxon>
        <taxon>Euteleostomi</taxon>
        <taxon>Archelosauria</taxon>
        <taxon>Archosauria</taxon>
        <taxon>Crocodylia</taxon>
        <taxon>Alligatoridae</taxon>
        <taxon>Alligatorinae</taxon>
        <taxon>Alligator</taxon>
    </lineage>
</organism>
<evidence type="ECO:0000313" key="2">
    <source>
        <dbReference type="Proteomes" id="UP000050525"/>
    </source>
</evidence>
<reference evidence="1 2" key="1">
    <citation type="journal article" date="2012" name="Genome Biol.">
        <title>Sequencing three crocodilian genomes to illuminate the evolution of archosaurs and amniotes.</title>
        <authorList>
            <person name="St John J.A."/>
            <person name="Braun E.L."/>
            <person name="Isberg S.R."/>
            <person name="Miles L.G."/>
            <person name="Chong A.Y."/>
            <person name="Gongora J."/>
            <person name="Dalzell P."/>
            <person name="Moran C."/>
            <person name="Bed'hom B."/>
            <person name="Abzhanov A."/>
            <person name="Burgess S.C."/>
            <person name="Cooksey A.M."/>
            <person name="Castoe T.A."/>
            <person name="Crawford N.G."/>
            <person name="Densmore L.D."/>
            <person name="Drew J.C."/>
            <person name="Edwards S.V."/>
            <person name="Faircloth B.C."/>
            <person name="Fujita M.K."/>
            <person name="Greenwold M.J."/>
            <person name="Hoffmann F.G."/>
            <person name="Howard J.M."/>
            <person name="Iguchi T."/>
            <person name="Janes D.E."/>
            <person name="Khan S.Y."/>
            <person name="Kohno S."/>
            <person name="de Koning A.J."/>
            <person name="Lance S.L."/>
            <person name="McCarthy F.M."/>
            <person name="McCormack J.E."/>
            <person name="Merchant M.E."/>
            <person name="Peterson D.G."/>
            <person name="Pollock D.D."/>
            <person name="Pourmand N."/>
            <person name="Raney B.J."/>
            <person name="Roessler K.A."/>
            <person name="Sanford J.R."/>
            <person name="Sawyer R.H."/>
            <person name="Schmidt C.J."/>
            <person name="Triplett E.W."/>
            <person name="Tuberville T.D."/>
            <person name="Venegas-Anaya M."/>
            <person name="Howard J.T."/>
            <person name="Jarvis E.D."/>
            <person name="Guillette L.J.Jr."/>
            <person name="Glenn T.C."/>
            <person name="Green R.E."/>
            <person name="Ray D.A."/>
        </authorList>
    </citation>
    <scope>NUCLEOTIDE SEQUENCE [LARGE SCALE GENOMIC DNA]</scope>
    <source>
        <strain evidence="1">KSC_2009_1</strain>
    </source>
</reference>
<proteinExistence type="predicted"/>
<keyword evidence="2" id="KW-1185">Reference proteome</keyword>
<accession>A0A151P5U5</accession>
<dbReference type="Proteomes" id="UP000050525">
    <property type="component" value="Unassembled WGS sequence"/>
</dbReference>
<dbReference type="AlphaFoldDB" id="A0A151P5U5"/>
<gene>
    <name evidence="1" type="ORF">Y1Q_0016744</name>
</gene>
<protein>
    <submittedName>
        <fullName evidence="1">Uncharacterized protein</fullName>
    </submittedName>
</protein>
<evidence type="ECO:0000313" key="1">
    <source>
        <dbReference type="EMBL" id="KYO44432.1"/>
    </source>
</evidence>
<comment type="caution">
    <text evidence="1">The sequence shown here is derived from an EMBL/GenBank/DDBJ whole genome shotgun (WGS) entry which is preliminary data.</text>
</comment>
<name>A0A151P5U5_ALLMI</name>
<dbReference type="EMBL" id="AKHW03000764">
    <property type="protein sequence ID" value="KYO44432.1"/>
    <property type="molecule type" value="Genomic_DNA"/>
</dbReference>